<feature type="region of interest" description="Disordered" evidence="1">
    <location>
        <begin position="63"/>
        <end position="82"/>
    </location>
</feature>
<sequence length="176" mass="20431">MKLQSSNQFILRPPPQIAKQPQPPPLSSSLLLLNLKNQSSNIDYLYPYPYHFPYVIQTKLKKFRSGRKRRPTQPQQQQQQQQQTIQCASTISIGDGSSEDVVMDECAAALVLMSLSASPRSPTLFTAMMNEQQQFQHRTTPTKLFKCTWRGCKHRTFVLREIEQHVRLEHLQKYTK</sequence>
<reference evidence="2" key="1">
    <citation type="submission" date="2013-05" db="EMBL/GenBank/DDBJ databases">
        <authorList>
            <person name="Yim A.K.Y."/>
            <person name="Chan T.F."/>
            <person name="Ji K.M."/>
            <person name="Liu X.Y."/>
            <person name="Zhou J.W."/>
            <person name="Li R.Q."/>
            <person name="Yang K.Y."/>
            <person name="Li J."/>
            <person name="Li M."/>
            <person name="Law P.T.W."/>
            <person name="Wu Y.L."/>
            <person name="Cai Z.L."/>
            <person name="Qin H."/>
            <person name="Bao Y."/>
            <person name="Leung R.K.K."/>
            <person name="Ng P.K.S."/>
            <person name="Zou J."/>
            <person name="Zhong X.J."/>
            <person name="Ran P.X."/>
            <person name="Zhong N.S."/>
            <person name="Liu Z.G."/>
            <person name="Tsui S.K.W."/>
        </authorList>
    </citation>
    <scope>NUCLEOTIDE SEQUENCE</scope>
    <source>
        <strain evidence="2">Derf</strain>
        <tissue evidence="2">Whole organism</tissue>
    </source>
</reference>
<dbReference type="EMBL" id="ASGP02000003">
    <property type="protein sequence ID" value="KAH9517275.1"/>
    <property type="molecule type" value="Genomic_DNA"/>
</dbReference>
<comment type="caution">
    <text evidence="2">The sequence shown here is derived from an EMBL/GenBank/DDBJ whole genome shotgun (WGS) entry which is preliminary data.</text>
</comment>
<feature type="region of interest" description="Disordered" evidence="1">
    <location>
        <begin position="1"/>
        <end position="23"/>
    </location>
</feature>
<proteinExistence type="predicted"/>
<organism evidence="2 3">
    <name type="scientific">Dermatophagoides farinae</name>
    <name type="common">American house dust mite</name>
    <dbReference type="NCBI Taxonomy" id="6954"/>
    <lineage>
        <taxon>Eukaryota</taxon>
        <taxon>Metazoa</taxon>
        <taxon>Ecdysozoa</taxon>
        <taxon>Arthropoda</taxon>
        <taxon>Chelicerata</taxon>
        <taxon>Arachnida</taxon>
        <taxon>Acari</taxon>
        <taxon>Acariformes</taxon>
        <taxon>Sarcoptiformes</taxon>
        <taxon>Astigmata</taxon>
        <taxon>Psoroptidia</taxon>
        <taxon>Analgoidea</taxon>
        <taxon>Pyroglyphidae</taxon>
        <taxon>Dermatophagoidinae</taxon>
        <taxon>Dermatophagoides</taxon>
    </lineage>
</organism>
<dbReference type="AlphaFoldDB" id="A0A922I1G3"/>
<keyword evidence="3" id="KW-1185">Reference proteome</keyword>
<gene>
    <name evidence="2" type="ORF">DERF_007953</name>
</gene>
<reference evidence="2" key="2">
    <citation type="journal article" date="2022" name="Res Sq">
        <title>Comparative Genomics Reveals Insights into the Divergent Evolution of Astigmatic Mites and Household Pest Adaptations.</title>
        <authorList>
            <person name="Xiong Q."/>
            <person name="Wan A.T.-Y."/>
            <person name="Liu X.-Y."/>
            <person name="Fung C.S.-H."/>
            <person name="Xiao X."/>
            <person name="Malainual N."/>
            <person name="Hou J."/>
            <person name="Wang L."/>
            <person name="Wang M."/>
            <person name="Yang K."/>
            <person name="Cui Y."/>
            <person name="Leung E."/>
            <person name="Nong W."/>
            <person name="Shin S.-K."/>
            <person name="Au S."/>
            <person name="Jeong K.Y."/>
            <person name="Chew F.T."/>
            <person name="Hui J."/>
            <person name="Leung T.F."/>
            <person name="Tungtrongchitr A."/>
            <person name="Zhong N."/>
            <person name="Liu Z."/>
            <person name="Tsui S."/>
        </authorList>
    </citation>
    <scope>NUCLEOTIDE SEQUENCE</scope>
    <source>
        <strain evidence="2">Derf</strain>
        <tissue evidence="2">Whole organism</tissue>
    </source>
</reference>
<dbReference type="Proteomes" id="UP000790347">
    <property type="component" value="Unassembled WGS sequence"/>
</dbReference>
<name>A0A922I1G3_DERFA</name>
<evidence type="ECO:0000313" key="3">
    <source>
        <dbReference type="Proteomes" id="UP000790347"/>
    </source>
</evidence>
<evidence type="ECO:0000256" key="1">
    <source>
        <dbReference type="SAM" id="MobiDB-lite"/>
    </source>
</evidence>
<feature type="compositionally biased region" description="Low complexity" evidence="1">
    <location>
        <begin position="72"/>
        <end position="82"/>
    </location>
</feature>
<accession>A0A922I1G3</accession>
<evidence type="ECO:0000313" key="2">
    <source>
        <dbReference type="EMBL" id="KAH9517275.1"/>
    </source>
</evidence>
<protein>
    <submittedName>
        <fullName evidence="2">Uncharacterized protein</fullName>
    </submittedName>
</protein>
<feature type="compositionally biased region" description="Pro residues" evidence="1">
    <location>
        <begin position="12"/>
        <end position="23"/>
    </location>
</feature>